<evidence type="ECO:0000256" key="1">
    <source>
        <dbReference type="ARBA" id="ARBA00022490"/>
    </source>
</evidence>
<feature type="region of interest" description="Disordered" evidence="4">
    <location>
        <begin position="54"/>
        <end position="81"/>
    </location>
</feature>
<evidence type="ECO:0000313" key="6">
    <source>
        <dbReference type="EMBL" id="SDJ27862.1"/>
    </source>
</evidence>
<dbReference type="Pfam" id="PF04352">
    <property type="entry name" value="ProQ"/>
    <property type="match status" value="1"/>
</dbReference>
<dbReference type="GO" id="GO:0034057">
    <property type="term" value="F:RNA strand-exchange activity"/>
    <property type="evidence" value="ECO:0007669"/>
    <property type="project" value="InterPro"/>
</dbReference>
<dbReference type="Proteomes" id="UP000182894">
    <property type="component" value="Unassembled WGS sequence"/>
</dbReference>
<dbReference type="PANTHER" id="PTHR38106">
    <property type="entry name" value="RNA CHAPERONE PROQ"/>
    <property type="match status" value="1"/>
</dbReference>
<dbReference type="GO" id="GO:0010608">
    <property type="term" value="P:post-transcriptional regulation of gene expression"/>
    <property type="evidence" value="ECO:0007669"/>
    <property type="project" value="InterPro"/>
</dbReference>
<feature type="compositionally biased region" description="Low complexity" evidence="4">
    <location>
        <begin position="189"/>
        <end position="208"/>
    </location>
</feature>
<name>A0A1G8SF35_9PSED</name>
<evidence type="ECO:0000256" key="2">
    <source>
        <dbReference type="ARBA" id="ARBA00022884"/>
    </source>
</evidence>
<accession>A0A1G8SF35</accession>
<dbReference type="GO" id="GO:0033592">
    <property type="term" value="F:RNA strand annealing activity"/>
    <property type="evidence" value="ECO:0007669"/>
    <property type="project" value="InterPro"/>
</dbReference>
<proteinExistence type="predicted"/>
<dbReference type="InterPro" id="IPR023529">
    <property type="entry name" value="ProQ"/>
</dbReference>
<dbReference type="SUPFAM" id="SSF48657">
    <property type="entry name" value="FinO-like"/>
    <property type="match status" value="1"/>
</dbReference>
<sequence length="208" mass="23362">MDSHSRRRRISSLSCFCCDLGLHAISLRHAINLEVVNRTMGFEQLAELRDRLRAEKEPQKAERAKHPKRKSPPQVKPRNQDPAVEAIWPLQKHFPLAFPVNPAPKVPLKEGILKDAEQHLELLGLTSEQLKLGISTWCQGSRYWKCMMENAPRVDLNGQPVGIVTASQALHAKRQASRQRGQDRRNRVQPKAVAPAPAADATVLQATD</sequence>
<dbReference type="InterPro" id="IPR036442">
    <property type="entry name" value="ProQ/FinO_sf"/>
</dbReference>
<feature type="region of interest" description="Disordered" evidence="4">
    <location>
        <begin position="172"/>
        <end position="208"/>
    </location>
</feature>
<dbReference type="EMBL" id="FNCO01000025">
    <property type="protein sequence ID" value="SDJ27862.1"/>
    <property type="molecule type" value="Genomic_DNA"/>
</dbReference>
<feature type="compositionally biased region" description="Basic and acidic residues" evidence="4">
    <location>
        <begin position="54"/>
        <end position="64"/>
    </location>
</feature>
<dbReference type="PANTHER" id="PTHR38106:SF1">
    <property type="entry name" value="RNA CHAPERONE PROQ"/>
    <property type="match status" value="1"/>
</dbReference>
<keyword evidence="1" id="KW-0963">Cytoplasm</keyword>
<feature type="domain" description="ProQ/FinO" evidence="5">
    <location>
        <begin position="78"/>
        <end position="192"/>
    </location>
</feature>
<keyword evidence="2" id="KW-0694">RNA-binding</keyword>
<evidence type="ECO:0000256" key="4">
    <source>
        <dbReference type="SAM" id="MobiDB-lite"/>
    </source>
</evidence>
<evidence type="ECO:0000313" key="7">
    <source>
        <dbReference type="Proteomes" id="UP000182894"/>
    </source>
</evidence>
<keyword evidence="7" id="KW-1185">Reference proteome</keyword>
<gene>
    <name evidence="6" type="ORF">SAMN05216605_12524</name>
</gene>
<evidence type="ECO:0000256" key="3">
    <source>
        <dbReference type="ARBA" id="ARBA00023186"/>
    </source>
</evidence>
<dbReference type="AlphaFoldDB" id="A0A1G8SF35"/>
<reference evidence="7" key="1">
    <citation type="submission" date="2016-10" db="EMBL/GenBank/DDBJ databases">
        <authorList>
            <person name="Varghese N."/>
            <person name="Submissions S."/>
        </authorList>
    </citation>
    <scope>NUCLEOTIDE SEQUENCE [LARGE SCALE GENOMIC DNA]</scope>
    <source>
        <strain evidence="7">ATCC 700689</strain>
    </source>
</reference>
<dbReference type="SMART" id="SM00945">
    <property type="entry name" value="ProQ"/>
    <property type="match status" value="1"/>
</dbReference>
<keyword evidence="3" id="KW-0143">Chaperone</keyword>
<dbReference type="InterPro" id="IPR016103">
    <property type="entry name" value="ProQ/FinO"/>
</dbReference>
<evidence type="ECO:0000259" key="5">
    <source>
        <dbReference type="SMART" id="SM00945"/>
    </source>
</evidence>
<protein>
    <submittedName>
        <fullName evidence="6">ProP effector</fullName>
    </submittedName>
</protein>
<dbReference type="STRING" id="89065.SAMN05216605_12524"/>
<dbReference type="Gene3D" id="1.10.1710.10">
    <property type="entry name" value="ProQ/FinO domain"/>
    <property type="match status" value="1"/>
</dbReference>
<organism evidence="6 7">
    <name type="scientific">Pseudomonas abietaniphila</name>
    <dbReference type="NCBI Taxonomy" id="89065"/>
    <lineage>
        <taxon>Bacteria</taxon>
        <taxon>Pseudomonadati</taxon>
        <taxon>Pseudomonadota</taxon>
        <taxon>Gammaproteobacteria</taxon>
        <taxon>Pseudomonadales</taxon>
        <taxon>Pseudomonadaceae</taxon>
        <taxon>Pseudomonas</taxon>
    </lineage>
</organism>
<dbReference type="GO" id="GO:0005829">
    <property type="term" value="C:cytosol"/>
    <property type="evidence" value="ECO:0007669"/>
    <property type="project" value="TreeGrafter"/>
</dbReference>